<comment type="caution">
    <text evidence="2">The sequence shown here is derived from an EMBL/GenBank/DDBJ whole genome shotgun (WGS) entry which is preliminary data.</text>
</comment>
<evidence type="ECO:0000256" key="1">
    <source>
        <dbReference type="SAM" id="Phobius"/>
    </source>
</evidence>
<feature type="transmembrane region" description="Helical" evidence="1">
    <location>
        <begin position="21"/>
        <end position="41"/>
    </location>
</feature>
<keyword evidence="1" id="KW-0812">Transmembrane</keyword>
<keyword evidence="1" id="KW-1133">Transmembrane helix</keyword>
<dbReference type="Proteomes" id="UP000468638">
    <property type="component" value="Unassembled WGS sequence"/>
</dbReference>
<dbReference type="RefSeq" id="WP_160909273.1">
    <property type="nucleotide sequence ID" value="NZ_WMEQ01000002.1"/>
</dbReference>
<reference evidence="2 3" key="1">
    <citation type="submission" date="2019-11" db="EMBL/GenBank/DDBJ databases">
        <title>Genome sequences of 17 halophilic strains isolated from different environments.</title>
        <authorList>
            <person name="Furrow R.E."/>
        </authorList>
    </citation>
    <scope>NUCLEOTIDE SEQUENCE [LARGE SCALE GENOMIC DNA]</scope>
    <source>
        <strain evidence="2 3">22514_16_FS</strain>
    </source>
</reference>
<accession>A0A6I4ZVT5</accession>
<name>A0A6I4ZVT5_9BACI</name>
<dbReference type="OrthoDB" id="10014982at2"/>
<evidence type="ECO:0000313" key="2">
    <source>
        <dbReference type="EMBL" id="MYL32856.1"/>
    </source>
</evidence>
<keyword evidence="1" id="KW-0472">Membrane</keyword>
<evidence type="ECO:0000313" key="3">
    <source>
        <dbReference type="Proteomes" id="UP000468638"/>
    </source>
</evidence>
<organism evidence="2 3">
    <name type="scientific">Pontibacillus yanchengensis</name>
    <dbReference type="NCBI Taxonomy" id="462910"/>
    <lineage>
        <taxon>Bacteria</taxon>
        <taxon>Bacillati</taxon>
        <taxon>Bacillota</taxon>
        <taxon>Bacilli</taxon>
        <taxon>Bacillales</taxon>
        <taxon>Bacillaceae</taxon>
        <taxon>Pontibacillus</taxon>
    </lineage>
</organism>
<gene>
    <name evidence="2" type="ORF">GLW05_04515</name>
</gene>
<protein>
    <submittedName>
        <fullName evidence="2">Uncharacterized protein</fullName>
    </submittedName>
</protein>
<sequence>MQKLQDESEIGQKVRNTLTKSLLLLIALGLVYLLVYKLSYLPNGYEIIFQQQNVLHIQEYNLFLILYKSSKGEKFLGELSEWCKGFFAFLTLPQKLERISEFL</sequence>
<proteinExistence type="predicted"/>
<dbReference type="EMBL" id="WMEQ01000002">
    <property type="protein sequence ID" value="MYL32856.1"/>
    <property type="molecule type" value="Genomic_DNA"/>
</dbReference>
<dbReference type="AlphaFoldDB" id="A0A6I4ZVT5"/>